<dbReference type="Proteomes" id="UP000636811">
    <property type="component" value="Unassembled WGS sequence"/>
</dbReference>
<keyword evidence="2" id="KW-1185">Reference proteome</keyword>
<proteinExistence type="predicted"/>
<dbReference type="EMBL" id="JADOBI010000001">
    <property type="protein sequence ID" value="MBF7978133.1"/>
    <property type="molecule type" value="Genomic_DNA"/>
</dbReference>
<gene>
    <name evidence="1" type="ORF">IV433_01765</name>
</gene>
<name>A0ABS0DZ54_9GAMM</name>
<reference evidence="1 2" key="1">
    <citation type="submission" date="2020-11" db="EMBL/GenBank/DDBJ databases">
        <title>Taxonomic investigation of Rahnella strains.</title>
        <authorList>
            <person name="Lee S.D."/>
        </authorList>
    </citation>
    <scope>NUCLEOTIDE SEQUENCE [LARGE SCALE GENOMIC DNA]</scope>
    <source>
        <strain evidence="1 2">SAP-17</strain>
    </source>
</reference>
<dbReference type="RefSeq" id="WP_195812678.1">
    <property type="nucleotide sequence ID" value="NZ_JADOBI010000001.1"/>
</dbReference>
<organism evidence="1 2">
    <name type="scientific">Rahnella laticis</name>
    <dbReference type="NCBI Taxonomy" id="2787622"/>
    <lineage>
        <taxon>Bacteria</taxon>
        <taxon>Pseudomonadati</taxon>
        <taxon>Pseudomonadota</taxon>
        <taxon>Gammaproteobacteria</taxon>
        <taxon>Enterobacterales</taxon>
        <taxon>Yersiniaceae</taxon>
        <taxon>Rahnella</taxon>
    </lineage>
</organism>
<evidence type="ECO:0000313" key="2">
    <source>
        <dbReference type="Proteomes" id="UP000636811"/>
    </source>
</evidence>
<evidence type="ECO:0000313" key="1">
    <source>
        <dbReference type="EMBL" id="MBF7978133.1"/>
    </source>
</evidence>
<accession>A0ABS0DZ54</accession>
<protein>
    <submittedName>
        <fullName evidence="1">Uncharacterized protein</fullName>
    </submittedName>
</protein>
<comment type="caution">
    <text evidence="1">The sequence shown here is derived from an EMBL/GenBank/DDBJ whole genome shotgun (WGS) entry which is preliminary data.</text>
</comment>
<sequence length="80" mass="9034">MTIELAGIGIALASYEYEINGTEGRTVVLKSIEAMADGNDDYIYAVEVFDEMENKIDRQVFEDFAQASVLYKEFRALNDL</sequence>